<accession>A0A7W7NUQ1</accession>
<organism evidence="3 4">
    <name type="scientific">Sphingomonas kyeonggiensis</name>
    <dbReference type="NCBI Taxonomy" id="1268553"/>
    <lineage>
        <taxon>Bacteria</taxon>
        <taxon>Pseudomonadati</taxon>
        <taxon>Pseudomonadota</taxon>
        <taxon>Alphaproteobacteria</taxon>
        <taxon>Sphingomonadales</taxon>
        <taxon>Sphingomonadaceae</taxon>
        <taxon>Sphingomonas</taxon>
    </lineage>
</organism>
<dbReference type="EMBL" id="JACHLN010000004">
    <property type="protein sequence ID" value="MBB4841187.1"/>
    <property type="molecule type" value="Genomic_DNA"/>
</dbReference>
<proteinExistence type="predicted"/>
<gene>
    <name evidence="3" type="ORF">HNP52_004284</name>
</gene>
<dbReference type="SUPFAM" id="SSF116734">
    <property type="entry name" value="DNA methylase specificity domain"/>
    <property type="match status" value="2"/>
</dbReference>
<name>A0A7W7NUQ1_9SPHN</name>
<dbReference type="PANTHER" id="PTHR43140">
    <property type="entry name" value="TYPE-1 RESTRICTION ENZYME ECOKI SPECIFICITY PROTEIN"/>
    <property type="match status" value="1"/>
</dbReference>
<dbReference type="Gene3D" id="3.90.220.20">
    <property type="entry name" value="DNA methylase specificity domains"/>
    <property type="match status" value="2"/>
</dbReference>
<keyword evidence="2" id="KW-0238">DNA-binding</keyword>
<evidence type="ECO:0000256" key="2">
    <source>
        <dbReference type="ARBA" id="ARBA00023125"/>
    </source>
</evidence>
<dbReference type="EC" id="3.1.21.3" evidence="3"/>
<dbReference type="Gene3D" id="1.10.287.1120">
    <property type="entry name" value="Bipartite methylase S protein"/>
    <property type="match status" value="1"/>
</dbReference>
<reference evidence="3 4" key="1">
    <citation type="submission" date="2020-08" db="EMBL/GenBank/DDBJ databases">
        <title>Functional genomics of gut bacteria from endangered species of beetles.</title>
        <authorList>
            <person name="Carlos-Shanley C."/>
        </authorList>
    </citation>
    <scope>NUCLEOTIDE SEQUENCE [LARGE SCALE GENOMIC DNA]</scope>
    <source>
        <strain evidence="3 4">S00224</strain>
    </source>
</reference>
<sequence>MKRIDFPEEELLSVYRDYGVIRKRDRDDNFNKPSEDLGPYQLVEPGDLAINKMKAWQGSLGVSPYRGIVSPAYFVYHARHNELPGYLHYLLRSDPYATGFLTISKGIRINQWDVDPDHLAQLPIPLPSLSEQAEIVAFLDRETAKIDALVEEQRRLIELLKEKRQAVISHAVTKGLNPDAPMKDSGVEWLGEVPSHWAIAKFPSAIDFQEGPGILAVDFHDEGVPLLRVAGAQSRWASLDGCNFLDPAKVQSRWDHFRLELGDLVISGSASMGTVCEVGAATVGAIPYTGLIRLRPRNNGATRDYIRALVSSSLFFTQIDMLKAGATIQHFGPIHLRQMIVTLPPKEEQEKIAVYVEAEHTRFDALLEQASAAITLLQERRAALISAAVTGKIDVRAANTQQAEAA</sequence>
<dbReference type="GO" id="GO:0003677">
    <property type="term" value="F:DNA binding"/>
    <property type="evidence" value="ECO:0007669"/>
    <property type="project" value="UniProtKB-KW"/>
</dbReference>
<dbReference type="AlphaFoldDB" id="A0A7W7NUQ1"/>
<evidence type="ECO:0000313" key="4">
    <source>
        <dbReference type="Proteomes" id="UP000575241"/>
    </source>
</evidence>
<comment type="caution">
    <text evidence="3">The sequence shown here is derived from an EMBL/GenBank/DDBJ whole genome shotgun (WGS) entry which is preliminary data.</text>
</comment>
<protein>
    <submittedName>
        <fullName evidence="3">Type I restriction enzyme S subunit</fullName>
        <ecNumber evidence="3">3.1.21.3</ecNumber>
    </submittedName>
</protein>
<dbReference type="Proteomes" id="UP000575241">
    <property type="component" value="Unassembled WGS sequence"/>
</dbReference>
<dbReference type="PANTHER" id="PTHR43140:SF1">
    <property type="entry name" value="TYPE I RESTRICTION ENZYME ECOKI SPECIFICITY SUBUNIT"/>
    <property type="match status" value="1"/>
</dbReference>
<keyword evidence="1" id="KW-0680">Restriction system</keyword>
<evidence type="ECO:0000256" key="1">
    <source>
        <dbReference type="ARBA" id="ARBA00022747"/>
    </source>
</evidence>
<dbReference type="GO" id="GO:0009307">
    <property type="term" value="P:DNA restriction-modification system"/>
    <property type="evidence" value="ECO:0007669"/>
    <property type="project" value="UniProtKB-KW"/>
</dbReference>
<dbReference type="InterPro" id="IPR051212">
    <property type="entry name" value="Type-I_RE_S_subunit"/>
</dbReference>
<dbReference type="RefSeq" id="WP_184170418.1">
    <property type="nucleotide sequence ID" value="NZ_JACHLN010000004.1"/>
</dbReference>
<dbReference type="GO" id="GO:0009035">
    <property type="term" value="F:type I site-specific deoxyribonuclease activity"/>
    <property type="evidence" value="ECO:0007669"/>
    <property type="project" value="UniProtKB-EC"/>
</dbReference>
<evidence type="ECO:0000313" key="3">
    <source>
        <dbReference type="EMBL" id="MBB4841187.1"/>
    </source>
</evidence>
<keyword evidence="4" id="KW-1185">Reference proteome</keyword>
<keyword evidence="3" id="KW-0378">Hydrolase</keyword>
<dbReference type="InterPro" id="IPR044946">
    <property type="entry name" value="Restrct_endonuc_typeI_TRD_sf"/>
</dbReference>